<evidence type="ECO:0000256" key="1">
    <source>
        <dbReference type="SAM" id="MobiDB-lite"/>
    </source>
</evidence>
<dbReference type="EMBL" id="AWUE01015185">
    <property type="protein sequence ID" value="OMO99147.1"/>
    <property type="molecule type" value="Genomic_DNA"/>
</dbReference>
<name>A0A1R3JWU2_9ROSI</name>
<accession>A0A1R3JWU2</accession>
<keyword evidence="3" id="KW-1185">Reference proteome</keyword>
<feature type="compositionally biased region" description="Low complexity" evidence="1">
    <location>
        <begin position="59"/>
        <end position="69"/>
    </location>
</feature>
<evidence type="ECO:0000313" key="2">
    <source>
        <dbReference type="EMBL" id="OMO99147.1"/>
    </source>
</evidence>
<comment type="caution">
    <text evidence="2">The sequence shown here is derived from an EMBL/GenBank/DDBJ whole genome shotgun (WGS) entry which is preliminary data.</text>
</comment>
<organism evidence="2 3">
    <name type="scientific">Corchorus olitorius</name>
    <dbReference type="NCBI Taxonomy" id="93759"/>
    <lineage>
        <taxon>Eukaryota</taxon>
        <taxon>Viridiplantae</taxon>
        <taxon>Streptophyta</taxon>
        <taxon>Embryophyta</taxon>
        <taxon>Tracheophyta</taxon>
        <taxon>Spermatophyta</taxon>
        <taxon>Magnoliopsida</taxon>
        <taxon>eudicotyledons</taxon>
        <taxon>Gunneridae</taxon>
        <taxon>Pentapetalae</taxon>
        <taxon>rosids</taxon>
        <taxon>malvids</taxon>
        <taxon>Malvales</taxon>
        <taxon>Malvaceae</taxon>
        <taxon>Grewioideae</taxon>
        <taxon>Apeibeae</taxon>
        <taxon>Corchorus</taxon>
    </lineage>
</organism>
<feature type="region of interest" description="Disordered" evidence="1">
    <location>
        <begin position="59"/>
        <end position="83"/>
    </location>
</feature>
<proteinExistence type="predicted"/>
<evidence type="ECO:0000313" key="3">
    <source>
        <dbReference type="Proteomes" id="UP000187203"/>
    </source>
</evidence>
<gene>
    <name evidence="2" type="ORF">COLO4_13487</name>
</gene>
<dbReference type="Proteomes" id="UP000187203">
    <property type="component" value="Unassembled WGS sequence"/>
</dbReference>
<dbReference type="AlphaFoldDB" id="A0A1R3JWU2"/>
<reference evidence="3" key="1">
    <citation type="submission" date="2013-09" db="EMBL/GenBank/DDBJ databases">
        <title>Corchorus olitorius genome sequencing.</title>
        <authorList>
            <person name="Alam M."/>
            <person name="Haque M.S."/>
            <person name="Islam M.S."/>
            <person name="Emdad E.M."/>
            <person name="Islam M.M."/>
            <person name="Ahmed B."/>
            <person name="Halim A."/>
            <person name="Hossen Q.M.M."/>
            <person name="Hossain M.Z."/>
            <person name="Ahmed R."/>
            <person name="Khan M.M."/>
            <person name="Islam R."/>
            <person name="Rashid M.M."/>
            <person name="Khan S.A."/>
            <person name="Rahman M.S."/>
            <person name="Alam M."/>
            <person name="Yahiya A.S."/>
            <person name="Khan M.S."/>
            <person name="Azam M.S."/>
            <person name="Haque T."/>
            <person name="Lashkar M.Z.H."/>
            <person name="Akhand A.I."/>
            <person name="Morshed G."/>
            <person name="Roy S."/>
            <person name="Uddin K.S."/>
            <person name="Rabeya T."/>
            <person name="Hossain A.S."/>
            <person name="Chowdhury A."/>
            <person name="Snigdha A.R."/>
            <person name="Mortoza M.S."/>
            <person name="Matin S.A."/>
            <person name="Hoque S.M.E."/>
            <person name="Islam M.K."/>
            <person name="Roy D.K."/>
            <person name="Haider R."/>
            <person name="Moosa M.M."/>
            <person name="Elias S.M."/>
            <person name="Hasan A.M."/>
            <person name="Jahan S."/>
            <person name="Shafiuddin M."/>
            <person name="Mahmood N."/>
            <person name="Shommy N.S."/>
        </authorList>
    </citation>
    <scope>NUCLEOTIDE SEQUENCE [LARGE SCALE GENOMIC DNA]</scope>
    <source>
        <strain evidence="3">cv. O-4</strain>
    </source>
</reference>
<protein>
    <submittedName>
        <fullName evidence="2">Uncharacterized protein</fullName>
    </submittedName>
</protein>
<sequence>MVKFNIFDAMRFPSDVHAVFSIDILDSLSERVMMLDEDKVETVMFNGFDDKSYGELELAPCEKPPSSAKPEPPPPPYRSGAAPLFFPLSKPNTSIATTTLFSRLHLLLNPAPHPIPNLRSLLLLPQSLSLPSSTTTEPPPNPFSLRRCNQHPPIKIRR</sequence>
<dbReference type="OrthoDB" id="778454at2759"/>
<feature type="region of interest" description="Disordered" evidence="1">
    <location>
        <begin position="131"/>
        <end position="158"/>
    </location>
</feature>